<protein>
    <submittedName>
        <fullName evidence="2">Uncharacterized protein</fullName>
    </submittedName>
</protein>
<dbReference type="EMBL" id="CAKMRJ010005523">
    <property type="protein sequence ID" value="CAH1445448.1"/>
    <property type="molecule type" value="Genomic_DNA"/>
</dbReference>
<name>A0AAU9P5C5_9ASTR</name>
<feature type="region of interest" description="Disordered" evidence="1">
    <location>
        <begin position="1"/>
        <end position="27"/>
    </location>
</feature>
<organism evidence="2 3">
    <name type="scientific">Lactuca virosa</name>
    <dbReference type="NCBI Taxonomy" id="75947"/>
    <lineage>
        <taxon>Eukaryota</taxon>
        <taxon>Viridiplantae</taxon>
        <taxon>Streptophyta</taxon>
        <taxon>Embryophyta</taxon>
        <taxon>Tracheophyta</taxon>
        <taxon>Spermatophyta</taxon>
        <taxon>Magnoliopsida</taxon>
        <taxon>eudicotyledons</taxon>
        <taxon>Gunneridae</taxon>
        <taxon>Pentapetalae</taxon>
        <taxon>asterids</taxon>
        <taxon>campanulids</taxon>
        <taxon>Asterales</taxon>
        <taxon>Asteraceae</taxon>
        <taxon>Cichorioideae</taxon>
        <taxon>Cichorieae</taxon>
        <taxon>Lactucinae</taxon>
        <taxon>Lactuca</taxon>
    </lineage>
</organism>
<proteinExistence type="predicted"/>
<evidence type="ECO:0000313" key="3">
    <source>
        <dbReference type="Proteomes" id="UP001157418"/>
    </source>
</evidence>
<reference evidence="2 3" key="1">
    <citation type="submission" date="2022-01" db="EMBL/GenBank/DDBJ databases">
        <authorList>
            <person name="Xiong W."/>
            <person name="Schranz E."/>
        </authorList>
    </citation>
    <scope>NUCLEOTIDE SEQUENCE [LARGE SCALE GENOMIC DNA]</scope>
</reference>
<comment type="caution">
    <text evidence="2">The sequence shown here is derived from an EMBL/GenBank/DDBJ whole genome shotgun (WGS) entry which is preliminary data.</text>
</comment>
<gene>
    <name evidence="2" type="ORF">LVIROSA_LOCUS31208</name>
</gene>
<evidence type="ECO:0000313" key="2">
    <source>
        <dbReference type="EMBL" id="CAH1445448.1"/>
    </source>
</evidence>
<accession>A0AAU9P5C5</accession>
<evidence type="ECO:0000256" key="1">
    <source>
        <dbReference type="SAM" id="MobiDB-lite"/>
    </source>
</evidence>
<dbReference type="AlphaFoldDB" id="A0AAU9P5C5"/>
<dbReference type="Proteomes" id="UP001157418">
    <property type="component" value="Unassembled WGS sequence"/>
</dbReference>
<sequence length="118" mass="13162">MVGRRDGEGSVSVVDEAEEEERRRQRGVGCRSRWIEDGAPLVIGWIEEKKKRENGSSRMWGLPLVSGDKAPILGCLVIEKGSNDSKIGKGSFFLFLFDLAELDRLKWVFEGSSGSPYN</sequence>
<keyword evidence="3" id="KW-1185">Reference proteome</keyword>